<accession>A0A0D8B9Y3</accession>
<proteinExistence type="predicted"/>
<gene>
    <name evidence="1" type="ORF">FF36_04677</name>
</gene>
<reference evidence="1 2" key="2">
    <citation type="journal article" date="2016" name="Genome Announc.">
        <title>Permanent Draft Genome Sequences for Two Variants of Frankia sp. Strain CpI1, the First Frankia Strain Isolated from Root Nodules of Comptonia peregrina.</title>
        <authorList>
            <person name="Oshone R."/>
            <person name="Hurst S.G.IV."/>
            <person name="Abebe-Akele F."/>
            <person name="Simpson S."/>
            <person name="Morris K."/>
            <person name="Thomas W.K."/>
            <person name="Tisa L.S."/>
        </authorList>
    </citation>
    <scope>NUCLEOTIDE SEQUENCE [LARGE SCALE GENOMIC DNA]</scope>
    <source>
        <strain evidence="2">CpI1-S</strain>
    </source>
</reference>
<name>A0A0D8B9Y3_9ACTN</name>
<dbReference type="RefSeq" id="WP_128423370.1">
    <property type="nucleotide sequence ID" value="NZ_JYFN01000046.1"/>
</dbReference>
<comment type="caution">
    <text evidence="1">The sequence shown here is derived from an EMBL/GenBank/DDBJ whole genome shotgun (WGS) entry which is preliminary data.</text>
</comment>
<keyword evidence="2" id="KW-1185">Reference proteome</keyword>
<reference evidence="2" key="1">
    <citation type="submission" date="2015-02" db="EMBL/GenBank/DDBJ databases">
        <title>Draft Genome of Frankia sp. CpI1-S.</title>
        <authorList>
            <person name="Oshone R.T."/>
            <person name="Ngom M."/>
            <person name="Ghodhbane-Gtari F."/>
            <person name="Gtari M."/>
            <person name="Morris K."/>
            <person name="Thomas K."/>
            <person name="Sen A."/>
            <person name="Tisa L.S."/>
        </authorList>
    </citation>
    <scope>NUCLEOTIDE SEQUENCE [LARGE SCALE GENOMIC DNA]</scope>
    <source>
        <strain evidence="2">CpI1-S</strain>
    </source>
</reference>
<protein>
    <submittedName>
        <fullName evidence="1">Uncharacterized protein</fullName>
    </submittedName>
</protein>
<sequence length="184" mass="19382">MTDKAQTGAGRAPAFPDPQVIPGGIHVYERLIETLDLVVVLHGVQAQAAGFMAGFFAVGPAITRFLSADEEPAARAGREDATPGAPVWSTRGPAAVLVQCALRPTEPDLTLDLSPFSGIYTTDRRRSHGWVWAAPIPRSGDVLCTVRAAGQTGRTVLDGSALRTAARAARRIRGTGEADGEGRR</sequence>
<dbReference type="AlphaFoldDB" id="A0A0D8B9Y3"/>
<dbReference type="EMBL" id="JYFN01000046">
    <property type="protein sequence ID" value="KJE20996.1"/>
    <property type="molecule type" value="Genomic_DNA"/>
</dbReference>
<dbReference type="Proteomes" id="UP000032545">
    <property type="component" value="Unassembled WGS sequence"/>
</dbReference>
<dbReference type="PATRIC" id="fig|1502723.3.peg.4636"/>
<organism evidence="1 2">
    <name type="scientific">Frankia torreyi</name>
    <dbReference type="NCBI Taxonomy" id="1856"/>
    <lineage>
        <taxon>Bacteria</taxon>
        <taxon>Bacillati</taxon>
        <taxon>Actinomycetota</taxon>
        <taxon>Actinomycetes</taxon>
        <taxon>Frankiales</taxon>
        <taxon>Frankiaceae</taxon>
        <taxon>Frankia</taxon>
    </lineage>
</organism>
<dbReference type="OrthoDB" id="9912346at2"/>
<evidence type="ECO:0000313" key="1">
    <source>
        <dbReference type="EMBL" id="KJE20996.1"/>
    </source>
</evidence>
<evidence type="ECO:0000313" key="2">
    <source>
        <dbReference type="Proteomes" id="UP000032545"/>
    </source>
</evidence>